<reference evidence="6 7" key="1">
    <citation type="submission" date="2022-04" db="EMBL/GenBank/DDBJ databases">
        <title>Genome diversity in the genus Frankia.</title>
        <authorList>
            <person name="Carlos-Shanley C."/>
            <person name="Hahn D."/>
        </authorList>
    </citation>
    <scope>NUCLEOTIDE SEQUENCE [LARGE SCALE GENOMIC DNA]</scope>
    <source>
        <strain evidence="6 7">Ag45/Mut15</strain>
    </source>
</reference>
<evidence type="ECO:0000313" key="6">
    <source>
        <dbReference type="EMBL" id="MCK9875645.1"/>
    </source>
</evidence>
<sequence length="279" mass="29379">MAFVLGGGGVLGASEVGMLAALLDAGVRPDLVVGTSVGAINGAAIAAEPSATTIGQLTRLWSGLGVSDVFTGGPAKRVATVMRHGHLHSNLPLRALLRSHLPDTSIEELPVRFQCVAASIERAAAHWFDRGPLVEAVLASCAVPALLPPVRIGDEHFIDGGIVDSNPVGRAVELGARTVYVLHVGRIERPLRPPRWPWEAGLVAFEIARRRGFTEAMARLPAGVAVHVLPVGEDRSAPLVPLRYRSTGGLVRRIRQAEQATAAYLEDAAAGRVRPVDVG</sequence>
<dbReference type="Gene3D" id="3.40.1090.10">
    <property type="entry name" value="Cytosolic phospholipase A2 catalytic domain"/>
    <property type="match status" value="1"/>
</dbReference>
<evidence type="ECO:0000256" key="1">
    <source>
        <dbReference type="ARBA" id="ARBA00022801"/>
    </source>
</evidence>
<comment type="caution">
    <text evidence="6">The sequence shown here is derived from an EMBL/GenBank/DDBJ whole genome shotgun (WGS) entry which is preliminary data.</text>
</comment>
<evidence type="ECO:0000256" key="2">
    <source>
        <dbReference type="ARBA" id="ARBA00022963"/>
    </source>
</evidence>
<dbReference type="EMBL" id="JALKFT010000005">
    <property type="protein sequence ID" value="MCK9875645.1"/>
    <property type="molecule type" value="Genomic_DNA"/>
</dbReference>
<keyword evidence="2 4" id="KW-0442">Lipid degradation</keyword>
<feature type="short sequence motif" description="DGA/G" evidence="4">
    <location>
        <begin position="159"/>
        <end position="161"/>
    </location>
</feature>
<dbReference type="PANTHER" id="PTHR14226">
    <property type="entry name" value="NEUROPATHY TARGET ESTERASE/SWISS CHEESE D.MELANOGASTER"/>
    <property type="match status" value="1"/>
</dbReference>
<evidence type="ECO:0000313" key="7">
    <source>
        <dbReference type="Proteomes" id="UP001201873"/>
    </source>
</evidence>
<feature type="active site" description="Proton acceptor" evidence="4">
    <location>
        <position position="159"/>
    </location>
</feature>
<dbReference type="InterPro" id="IPR050301">
    <property type="entry name" value="NTE"/>
</dbReference>
<evidence type="ECO:0000256" key="3">
    <source>
        <dbReference type="ARBA" id="ARBA00023098"/>
    </source>
</evidence>
<gene>
    <name evidence="6" type="ORF">MXD59_07650</name>
</gene>
<keyword evidence="1 4" id="KW-0378">Hydrolase</keyword>
<protein>
    <submittedName>
        <fullName evidence="6">Patatin-like phospholipase family protein</fullName>
    </submittedName>
</protein>
<dbReference type="SUPFAM" id="SSF52151">
    <property type="entry name" value="FabD/lysophospholipase-like"/>
    <property type="match status" value="1"/>
</dbReference>
<accession>A0ABT0JVS1</accession>
<feature type="short sequence motif" description="GXSXG" evidence="4">
    <location>
        <begin position="34"/>
        <end position="38"/>
    </location>
</feature>
<proteinExistence type="predicted"/>
<dbReference type="PANTHER" id="PTHR14226:SF57">
    <property type="entry name" value="BLR7027 PROTEIN"/>
    <property type="match status" value="1"/>
</dbReference>
<dbReference type="InterPro" id="IPR002641">
    <property type="entry name" value="PNPLA_dom"/>
</dbReference>
<name>A0ABT0JVS1_9ACTN</name>
<evidence type="ECO:0000259" key="5">
    <source>
        <dbReference type="PROSITE" id="PS51635"/>
    </source>
</evidence>
<dbReference type="PROSITE" id="PS51635">
    <property type="entry name" value="PNPLA"/>
    <property type="match status" value="1"/>
</dbReference>
<keyword evidence="3 4" id="KW-0443">Lipid metabolism</keyword>
<dbReference type="InterPro" id="IPR016035">
    <property type="entry name" value="Acyl_Trfase/lysoPLipase"/>
</dbReference>
<dbReference type="Proteomes" id="UP001201873">
    <property type="component" value="Unassembled WGS sequence"/>
</dbReference>
<evidence type="ECO:0000256" key="4">
    <source>
        <dbReference type="PROSITE-ProRule" id="PRU01161"/>
    </source>
</evidence>
<feature type="short sequence motif" description="GXGXXG" evidence="4">
    <location>
        <begin position="7"/>
        <end position="12"/>
    </location>
</feature>
<feature type="domain" description="PNPLA" evidence="5">
    <location>
        <begin position="3"/>
        <end position="172"/>
    </location>
</feature>
<organism evidence="6 7">
    <name type="scientific">Frankia umida</name>
    <dbReference type="NCBI Taxonomy" id="573489"/>
    <lineage>
        <taxon>Bacteria</taxon>
        <taxon>Bacillati</taxon>
        <taxon>Actinomycetota</taxon>
        <taxon>Actinomycetes</taxon>
        <taxon>Frankiales</taxon>
        <taxon>Frankiaceae</taxon>
        <taxon>Frankia</taxon>
    </lineage>
</organism>
<keyword evidence="7" id="KW-1185">Reference proteome</keyword>
<feature type="active site" description="Nucleophile" evidence="4">
    <location>
        <position position="36"/>
    </location>
</feature>
<dbReference type="Pfam" id="PF01734">
    <property type="entry name" value="Patatin"/>
    <property type="match status" value="1"/>
</dbReference>